<evidence type="ECO:0000256" key="5">
    <source>
        <dbReference type="ARBA" id="ARBA00022597"/>
    </source>
</evidence>
<dbReference type="AlphaFoldDB" id="A0A1M5X6T7"/>
<comment type="subcellular location">
    <subcellularLocation>
        <location evidence="1">Cell membrane</location>
        <topology evidence="1">Multi-pass membrane protein</topology>
    </subcellularLocation>
</comment>
<evidence type="ECO:0000256" key="10">
    <source>
        <dbReference type="ARBA" id="ARBA00035686"/>
    </source>
</evidence>
<dbReference type="PANTHER" id="PTHR32196">
    <property type="entry name" value="ABC TRANSPORTER PERMEASE PROTEIN YPHD-RELATED-RELATED"/>
    <property type="match status" value="1"/>
</dbReference>
<evidence type="ECO:0000256" key="1">
    <source>
        <dbReference type="ARBA" id="ARBA00004651"/>
    </source>
</evidence>
<feature type="transmembrane region" description="Helical" evidence="11">
    <location>
        <begin position="283"/>
        <end position="301"/>
    </location>
</feature>
<dbReference type="InterPro" id="IPR001851">
    <property type="entry name" value="ABC_transp_permease"/>
</dbReference>
<accession>A0A1M5X6T7</accession>
<dbReference type="Pfam" id="PF02653">
    <property type="entry name" value="BPD_transp_2"/>
    <property type="match status" value="1"/>
</dbReference>
<protein>
    <recommendedName>
        <fullName evidence="10">Xylose transport system permease protein XylH</fullName>
    </recommendedName>
</protein>
<evidence type="ECO:0000256" key="2">
    <source>
        <dbReference type="ARBA" id="ARBA00022448"/>
    </source>
</evidence>
<dbReference type="CDD" id="cd06579">
    <property type="entry name" value="TM_PBP1_transp_AraH_like"/>
    <property type="match status" value="1"/>
</dbReference>
<evidence type="ECO:0000313" key="13">
    <source>
        <dbReference type="Proteomes" id="UP000184447"/>
    </source>
</evidence>
<name>A0A1M5X6T7_9CLOT</name>
<evidence type="ECO:0000256" key="6">
    <source>
        <dbReference type="ARBA" id="ARBA00022692"/>
    </source>
</evidence>
<evidence type="ECO:0000256" key="8">
    <source>
        <dbReference type="ARBA" id="ARBA00023136"/>
    </source>
</evidence>
<proteinExistence type="predicted"/>
<dbReference type="PANTHER" id="PTHR32196:SF32">
    <property type="entry name" value="XYLOSE TRANSPORT SYSTEM PERMEASE PROTEIN XYLH"/>
    <property type="match status" value="1"/>
</dbReference>
<evidence type="ECO:0000256" key="11">
    <source>
        <dbReference type="SAM" id="Phobius"/>
    </source>
</evidence>
<feature type="transmembrane region" description="Helical" evidence="11">
    <location>
        <begin position="49"/>
        <end position="71"/>
    </location>
</feature>
<dbReference type="Proteomes" id="UP000184447">
    <property type="component" value="Unassembled WGS sequence"/>
</dbReference>
<dbReference type="EMBL" id="FQXM01000024">
    <property type="protein sequence ID" value="SHH95509.1"/>
    <property type="molecule type" value="Genomic_DNA"/>
</dbReference>
<feature type="transmembrane region" description="Helical" evidence="11">
    <location>
        <begin position="321"/>
        <end position="352"/>
    </location>
</feature>
<dbReference type="NCBIfam" id="NF040906">
    <property type="entry name" value="GguB"/>
    <property type="match status" value="1"/>
</dbReference>
<evidence type="ECO:0000256" key="4">
    <source>
        <dbReference type="ARBA" id="ARBA00022519"/>
    </source>
</evidence>
<evidence type="ECO:0000256" key="3">
    <source>
        <dbReference type="ARBA" id="ARBA00022475"/>
    </source>
</evidence>
<keyword evidence="5" id="KW-0762">Sugar transport</keyword>
<comment type="function">
    <text evidence="9">Part of the binding-protein-dependent transport system for D-xylose. Probably responsible for the translocation of the substrate across the membrane.</text>
</comment>
<keyword evidence="4" id="KW-0997">Cell inner membrane</keyword>
<feature type="transmembrane region" description="Helical" evidence="11">
    <location>
        <begin position="91"/>
        <end position="112"/>
    </location>
</feature>
<evidence type="ECO:0000256" key="9">
    <source>
        <dbReference type="ARBA" id="ARBA00035611"/>
    </source>
</evidence>
<keyword evidence="7 11" id="KW-1133">Transmembrane helix</keyword>
<organism evidence="12 13">
    <name type="scientific">Clostridium grantii DSM 8605</name>
    <dbReference type="NCBI Taxonomy" id="1121316"/>
    <lineage>
        <taxon>Bacteria</taxon>
        <taxon>Bacillati</taxon>
        <taxon>Bacillota</taxon>
        <taxon>Clostridia</taxon>
        <taxon>Eubacteriales</taxon>
        <taxon>Clostridiaceae</taxon>
        <taxon>Clostridium</taxon>
    </lineage>
</organism>
<evidence type="ECO:0000313" key="12">
    <source>
        <dbReference type="EMBL" id="SHH95509.1"/>
    </source>
</evidence>
<dbReference type="OrthoDB" id="9813906at2"/>
<gene>
    <name evidence="12" type="ORF">SAMN02745207_03401</name>
</gene>
<keyword evidence="6 11" id="KW-0812">Transmembrane</keyword>
<dbReference type="RefSeq" id="WP_073339839.1">
    <property type="nucleotide sequence ID" value="NZ_FQXM01000024.1"/>
</dbReference>
<keyword evidence="13" id="KW-1185">Reference proteome</keyword>
<feature type="transmembrane region" description="Helical" evidence="11">
    <location>
        <begin position="212"/>
        <end position="230"/>
    </location>
</feature>
<feature type="transmembrane region" description="Helical" evidence="11">
    <location>
        <begin position="364"/>
        <end position="383"/>
    </location>
</feature>
<dbReference type="GO" id="GO:0022857">
    <property type="term" value="F:transmembrane transporter activity"/>
    <property type="evidence" value="ECO:0007669"/>
    <property type="project" value="InterPro"/>
</dbReference>
<feature type="transmembrane region" description="Helical" evidence="11">
    <location>
        <begin position="15"/>
        <end position="37"/>
    </location>
</feature>
<feature type="transmembrane region" description="Helical" evidence="11">
    <location>
        <begin position="236"/>
        <end position="253"/>
    </location>
</feature>
<keyword evidence="8 11" id="KW-0472">Membrane</keyword>
<reference evidence="12 13" key="1">
    <citation type="submission" date="2016-11" db="EMBL/GenBank/DDBJ databases">
        <authorList>
            <person name="Jaros S."/>
            <person name="Januszkiewicz K."/>
            <person name="Wedrychowicz H."/>
        </authorList>
    </citation>
    <scope>NUCLEOTIDE SEQUENCE [LARGE SCALE GENOMIC DNA]</scope>
    <source>
        <strain evidence="12 13">DSM 8605</strain>
    </source>
</reference>
<keyword evidence="2" id="KW-0813">Transport</keyword>
<keyword evidence="3" id="KW-1003">Cell membrane</keyword>
<feature type="transmembrane region" description="Helical" evidence="11">
    <location>
        <begin position="124"/>
        <end position="143"/>
    </location>
</feature>
<dbReference type="STRING" id="1121316.SAMN02745207_03401"/>
<dbReference type="GO" id="GO:0005886">
    <property type="term" value="C:plasma membrane"/>
    <property type="evidence" value="ECO:0007669"/>
    <property type="project" value="UniProtKB-SubCell"/>
</dbReference>
<sequence>MEKIKQKLNQNMRQYAMLVALVAIMILFQMLTGGILLKPINVQRLIMQNSYVLILAIGMVLCILTGGNIDLSVGSIVALVSATSALFSVKMGLPVIIAIILSLGCGILAGMWQGYWISYIKIPSFIVTLAGMLVFRGINNLILNGETISLPQLYVTMASGTMPDFIGGANSSIHITTIVIGFICSLLYVYTKYDSRKNKMKHNFEVSTFNGFLLESSILFIVINVFFFWLALAEGLPYVVILLAVLILIYSFITNKTVLGRHIYALGGNAKTAELSGIKTKKILFLVYANMGLLSAVAGIIFAGRLNSASPLAGQGFELDAIAACFIGGASATGGVGTVMGAMIGGLIMGILNNGMSIMGVSTFWQSIVKGLVLLAAVAFDVYSKSKTKSKAKAA</sequence>
<feature type="transmembrane region" description="Helical" evidence="11">
    <location>
        <begin position="172"/>
        <end position="191"/>
    </location>
</feature>
<evidence type="ECO:0000256" key="7">
    <source>
        <dbReference type="ARBA" id="ARBA00022989"/>
    </source>
</evidence>